<protein>
    <submittedName>
        <fullName evidence="2">Uncharacterized protein</fullName>
    </submittedName>
</protein>
<accession>A0ABY7D3R5</accession>
<feature type="compositionally biased region" description="Basic and acidic residues" evidence="1">
    <location>
        <begin position="282"/>
        <end position="291"/>
    </location>
</feature>
<sequence length="449" mass="48901">MTLSSQPLPRYFMRPYRGKITPRTPSCPQSTQAQSLLQPFVLSCFSQPPKPLHPSSAFISAAVSALQTARISVVTSHPDCQKAVLANPTASNLVPLPTGPPLKAYNFALPVTRMPSPGCLCKTMPTSPCKGNGSTLTLERLTFNHLRKTSPGVLEDLPRINPHNSDSCHLQAQRQPLLWPLTTQPQPHPDSDWSWQKHHKHKLHHYFNTLAQHPLSSNRKLPRSSRITSSASASFSFVHLKNPRLNGHTSVAVPAKSLATPAKHPEPKESKSLSVHVGIHPARDVGPEHVHQRPRGGQPSSAREMWVVSSPPALLQEIPLSLTFNKFSSIRTRKALEEELGLSAGDAEAVKRRTSTSKTTAATQSCTNSPTHPQPLCLTAPQTPLPNNSPAPVSALVVPANLAHSPTIIHFPAPSSVHPMLRPGKDNPSPHCKRHNVNVDNPHIMRVLG</sequence>
<evidence type="ECO:0000256" key="1">
    <source>
        <dbReference type="SAM" id="MobiDB-lite"/>
    </source>
</evidence>
<dbReference type="RefSeq" id="XP_053026472.1">
    <property type="nucleotide sequence ID" value="XM_053162503.1"/>
</dbReference>
<evidence type="ECO:0000313" key="3">
    <source>
        <dbReference type="Proteomes" id="UP001164743"/>
    </source>
</evidence>
<dbReference type="EMBL" id="CP110433">
    <property type="protein sequence ID" value="WAQ90917.1"/>
    <property type="molecule type" value="Genomic_DNA"/>
</dbReference>
<reference evidence="2" key="1">
    <citation type="submission" date="2022-10" db="EMBL/GenBank/DDBJ databases">
        <title>Puccinia triticina Genome sequencing and assembly.</title>
        <authorList>
            <person name="Li C."/>
        </authorList>
    </citation>
    <scope>NUCLEOTIDE SEQUENCE</scope>
    <source>
        <strain evidence="2">Pt15</strain>
    </source>
</reference>
<gene>
    <name evidence="2" type="ORF">PtA15_13A317</name>
</gene>
<feature type="region of interest" description="Disordered" evidence="1">
    <location>
        <begin position="282"/>
        <end position="302"/>
    </location>
</feature>
<proteinExistence type="predicted"/>
<name>A0ABY7D3R5_9BASI</name>
<dbReference type="Proteomes" id="UP001164743">
    <property type="component" value="Chromosome 13A"/>
</dbReference>
<keyword evidence="3" id="KW-1185">Reference proteome</keyword>
<evidence type="ECO:0000313" key="2">
    <source>
        <dbReference type="EMBL" id="WAQ90917.1"/>
    </source>
</evidence>
<organism evidence="2 3">
    <name type="scientific">Puccinia triticina</name>
    <dbReference type="NCBI Taxonomy" id="208348"/>
    <lineage>
        <taxon>Eukaryota</taxon>
        <taxon>Fungi</taxon>
        <taxon>Dikarya</taxon>
        <taxon>Basidiomycota</taxon>
        <taxon>Pucciniomycotina</taxon>
        <taxon>Pucciniomycetes</taxon>
        <taxon>Pucciniales</taxon>
        <taxon>Pucciniaceae</taxon>
        <taxon>Puccinia</taxon>
    </lineage>
</organism>
<dbReference type="GeneID" id="77803398"/>
<feature type="region of interest" description="Disordered" evidence="1">
    <location>
        <begin position="346"/>
        <end position="383"/>
    </location>
</feature>